<dbReference type="EC" id="2.7.13.3" evidence="3"/>
<dbReference type="SUPFAM" id="SSF47384">
    <property type="entry name" value="Homodimeric domain of signal transducing histidine kinase"/>
    <property type="match status" value="1"/>
</dbReference>
<evidence type="ECO:0000256" key="10">
    <source>
        <dbReference type="ARBA" id="ARBA00064003"/>
    </source>
</evidence>
<protein>
    <recommendedName>
        <fullName evidence="12">Circadian input-output histidine kinase CikA</fullName>
        <ecNumber evidence="3">2.7.13.3</ecNumber>
    </recommendedName>
    <alternativeName>
        <fullName evidence="11">Sensory/regulatory protein RpfC</fullName>
    </alternativeName>
</protein>
<dbReference type="InterPro" id="IPR000014">
    <property type="entry name" value="PAS"/>
</dbReference>
<dbReference type="GO" id="GO:0004674">
    <property type="term" value="F:protein serine/threonine kinase activity"/>
    <property type="evidence" value="ECO:0007669"/>
    <property type="project" value="UniProtKB-KW"/>
</dbReference>
<evidence type="ECO:0000313" key="19">
    <source>
        <dbReference type="Proteomes" id="UP000094578"/>
    </source>
</evidence>
<evidence type="ECO:0000256" key="12">
    <source>
        <dbReference type="ARBA" id="ARBA00074306"/>
    </source>
</evidence>
<dbReference type="Pfam" id="PF13426">
    <property type="entry name" value="PAS_9"/>
    <property type="match status" value="1"/>
</dbReference>
<dbReference type="InterPro" id="IPR001789">
    <property type="entry name" value="Sig_transdc_resp-reg_receiver"/>
</dbReference>
<dbReference type="PROSITE" id="PS50110">
    <property type="entry name" value="RESPONSE_REGULATORY"/>
    <property type="match status" value="1"/>
</dbReference>
<dbReference type="PROSITE" id="PS50112">
    <property type="entry name" value="PAS"/>
    <property type="match status" value="1"/>
</dbReference>
<dbReference type="InterPro" id="IPR001610">
    <property type="entry name" value="PAC"/>
</dbReference>
<proteinExistence type="inferred from homology"/>
<feature type="domain" description="PAS" evidence="16">
    <location>
        <begin position="15"/>
        <end position="55"/>
    </location>
</feature>
<evidence type="ECO:0000313" key="18">
    <source>
        <dbReference type="EMBL" id="ODP27569.1"/>
    </source>
</evidence>
<dbReference type="CDD" id="cd17546">
    <property type="entry name" value="REC_hyHK_CKI1_RcsC-like"/>
    <property type="match status" value="1"/>
</dbReference>
<evidence type="ECO:0000256" key="13">
    <source>
        <dbReference type="PROSITE-ProRule" id="PRU00169"/>
    </source>
</evidence>
<evidence type="ECO:0000259" key="14">
    <source>
        <dbReference type="PROSITE" id="PS50109"/>
    </source>
</evidence>
<feature type="domain" description="Response regulatory" evidence="15">
    <location>
        <begin position="411"/>
        <end position="530"/>
    </location>
</feature>
<evidence type="ECO:0000256" key="8">
    <source>
        <dbReference type="ARBA" id="ARBA00022840"/>
    </source>
</evidence>
<dbReference type="CDD" id="cd00130">
    <property type="entry name" value="PAS"/>
    <property type="match status" value="1"/>
</dbReference>
<dbReference type="PROSITE" id="PS50113">
    <property type="entry name" value="PAC"/>
    <property type="match status" value="1"/>
</dbReference>
<comment type="catalytic activity">
    <reaction evidence="1">
        <text>ATP + protein L-histidine = ADP + protein N-phospho-L-histidine.</text>
        <dbReference type="EC" id="2.7.13.3"/>
    </reaction>
</comment>
<keyword evidence="6" id="KW-0547">Nucleotide-binding</keyword>
<dbReference type="RefSeq" id="WP_069328422.1">
    <property type="nucleotide sequence ID" value="NZ_MDER01000051.1"/>
</dbReference>
<accession>A0A1E3L191</accession>
<evidence type="ECO:0000256" key="2">
    <source>
        <dbReference type="ARBA" id="ARBA00006402"/>
    </source>
</evidence>
<evidence type="ECO:0000256" key="4">
    <source>
        <dbReference type="ARBA" id="ARBA00022553"/>
    </source>
</evidence>
<keyword evidence="7 18" id="KW-0418">Kinase</keyword>
<dbReference type="FunFam" id="1.10.287.130:FF:000002">
    <property type="entry name" value="Two-component osmosensing histidine kinase"/>
    <property type="match status" value="1"/>
</dbReference>
<dbReference type="AlphaFoldDB" id="A0A1E3L191"/>
<dbReference type="InterPro" id="IPR011006">
    <property type="entry name" value="CheY-like_superfamily"/>
</dbReference>
<dbReference type="SMART" id="SM00387">
    <property type="entry name" value="HATPase_c"/>
    <property type="match status" value="1"/>
</dbReference>
<dbReference type="GO" id="GO:0005524">
    <property type="term" value="F:ATP binding"/>
    <property type="evidence" value="ECO:0007669"/>
    <property type="project" value="UniProtKB-KW"/>
</dbReference>
<dbReference type="Pfam" id="PF00072">
    <property type="entry name" value="Response_reg"/>
    <property type="match status" value="1"/>
</dbReference>
<keyword evidence="19" id="KW-1185">Reference proteome</keyword>
<dbReference type="CDD" id="cd00082">
    <property type="entry name" value="HisKA"/>
    <property type="match status" value="1"/>
</dbReference>
<keyword evidence="5 18" id="KW-0808">Transferase</keyword>
<dbReference type="InterPro" id="IPR036097">
    <property type="entry name" value="HisK_dim/P_sf"/>
</dbReference>
<evidence type="ECO:0000256" key="11">
    <source>
        <dbReference type="ARBA" id="ARBA00068150"/>
    </source>
</evidence>
<feature type="domain" description="PAC" evidence="17">
    <location>
        <begin position="82"/>
        <end position="136"/>
    </location>
</feature>
<dbReference type="PANTHER" id="PTHR45339">
    <property type="entry name" value="HYBRID SIGNAL TRANSDUCTION HISTIDINE KINASE J"/>
    <property type="match status" value="1"/>
</dbReference>
<dbReference type="CDD" id="cd16922">
    <property type="entry name" value="HATPase_EvgS-ArcB-TorS-like"/>
    <property type="match status" value="1"/>
</dbReference>
<dbReference type="SMART" id="SM00448">
    <property type="entry name" value="REC"/>
    <property type="match status" value="1"/>
</dbReference>
<gene>
    <name evidence="18" type="ORF">PTI45_03024</name>
</gene>
<evidence type="ECO:0000256" key="5">
    <source>
        <dbReference type="ARBA" id="ARBA00022679"/>
    </source>
</evidence>
<dbReference type="EMBL" id="MDER01000051">
    <property type="protein sequence ID" value="ODP27569.1"/>
    <property type="molecule type" value="Genomic_DNA"/>
</dbReference>
<dbReference type="SMART" id="SM00086">
    <property type="entry name" value="PAC"/>
    <property type="match status" value="1"/>
</dbReference>
<dbReference type="Pfam" id="PF00512">
    <property type="entry name" value="HisKA"/>
    <property type="match status" value="1"/>
</dbReference>
<feature type="domain" description="Histidine kinase" evidence="14">
    <location>
        <begin position="154"/>
        <end position="375"/>
    </location>
</feature>
<dbReference type="SMART" id="SM00388">
    <property type="entry name" value="HisKA"/>
    <property type="match status" value="1"/>
</dbReference>
<dbReference type="Gene3D" id="3.40.50.2300">
    <property type="match status" value="1"/>
</dbReference>
<name>A0A1E3L191_9BACL</name>
<keyword evidence="18" id="KW-0723">Serine/threonine-protein kinase</keyword>
<feature type="modified residue" description="4-aspartylphosphate" evidence="13">
    <location>
        <position position="461"/>
    </location>
</feature>
<dbReference type="Gene3D" id="1.10.287.130">
    <property type="match status" value="1"/>
</dbReference>
<evidence type="ECO:0000259" key="17">
    <source>
        <dbReference type="PROSITE" id="PS50113"/>
    </source>
</evidence>
<organism evidence="18 19">
    <name type="scientific">Paenibacillus nuruki</name>
    <dbReference type="NCBI Taxonomy" id="1886670"/>
    <lineage>
        <taxon>Bacteria</taxon>
        <taxon>Bacillati</taxon>
        <taxon>Bacillota</taxon>
        <taxon>Bacilli</taxon>
        <taxon>Bacillales</taxon>
        <taxon>Paenibacillaceae</taxon>
        <taxon>Paenibacillus</taxon>
    </lineage>
</organism>
<dbReference type="GO" id="GO:0000155">
    <property type="term" value="F:phosphorelay sensor kinase activity"/>
    <property type="evidence" value="ECO:0007669"/>
    <property type="project" value="InterPro"/>
</dbReference>
<dbReference type="InterPro" id="IPR004358">
    <property type="entry name" value="Sig_transdc_His_kin-like_C"/>
</dbReference>
<dbReference type="STRING" id="1886670.PTI45_03024"/>
<dbReference type="SUPFAM" id="SSF52172">
    <property type="entry name" value="CheY-like"/>
    <property type="match status" value="1"/>
</dbReference>
<sequence>MNINPKTAAVDWEYVVQNLKSSVTIADARRRDFPLVFVNSHFTELTGYTKNEAIGYNCRFLQGVDTDPAAVKKIREALNKKESAVIEILNYTKNGTPFWNEINLDPIFDRNGECHYFVGIQFDITDRKTAEQQAKRAAELAEAANRAKSRFIANMSHEFRTPLNGIIGMTELILLSEIDQEQRDNMKIVQNSAETLLTLINDVLDFSKIEAEKMNLENIEYNIHELMDITIKAHRPLALEKKIDLLLHIGKRVPQIVLGDPHRLKQVLNNLIGNAIKFTAEGSVKISLEGQELSEDKLMLHFKVKDTGIGIAEKDMPKLFKSFSQVDDSQTRKFGGTGLGLVISQQIVELMGGQITVDSDPGIGTIFQFTIPIGYAHTSTSEGMNKEYTPLVQDIEPPEDMVTESNPNSLKILLADDDRISRLITMRMLEKLGHRAEFAENGLEAVRALEKDSTYDLVLMDIQMPVMDGLQATDEIRHSSTIQNRMIPIVALTAHVFKDDQEQISASGMNGALSKPLPIQKLAEMIDSVKQELQK</sequence>
<reference evidence="18 19" key="1">
    <citation type="submission" date="2016-08" db="EMBL/GenBank/DDBJ databases">
        <title>Genome sequencing of Paenibacillus sp. TI45-13ar, isolated from Korean traditional nuruk.</title>
        <authorList>
            <person name="Kim S.-J."/>
        </authorList>
    </citation>
    <scope>NUCLEOTIDE SEQUENCE [LARGE SCALE GENOMIC DNA]</scope>
    <source>
        <strain evidence="18 19">TI45-13ar</strain>
    </source>
</reference>
<dbReference type="PRINTS" id="PR00344">
    <property type="entry name" value="BCTRLSENSOR"/>
</dbReference>
<comment type="subunit">
    <text evidence="10">At low DSF concentrations, interacts with RpfF.</text>
</comment>
<dbReference type="InterPro" id="IPR003661">
    <property type="entry name" value="HisK_dim/P_dom"/>
</dbReference>
<dbReference type="Gene3D" id="3.30.565.10">
    <property type="entry name" value="Histidine kinase-like ATPase, C-terminal domain"/>
    <property type="match status" value="1"/>
</dbReference>
<dbReference type="SUPFAM" id="SSF55874">
    <property type="entry name" value="ATPase domain of HSP90 chaperone/DNA topoisomerase II/histidine kinase"/>
    <property type="match status" value="1"/>
</dbReference>
<keyword evidence="8" id="KW-0067">ATP-binding</keyword>
<evidence type="ECO:0000256" key="7">
    <source>
        <dbReference type="ARBA" id="ARBA00022777"/>
    </source>
</evidence>
<dbReference type="InterPro" id="IPR036890">
    <property type="entry name" value="HATPase_C_sf"/>
</dbReference>
<keyword evidence="9" id="KW-0902">Two-component regulatory system</keyword>
<evidence type="ECO:0000256" key="6">
    <source>
        <dbReference type="ARBA" id="ARBA00022741"/>
    </source>
</evidence>
<dbReference type="NCBIfam" id="TIGR00229">
    <property type="entry name" value="sensory_box"/>
    <property type="match status" value="1"/>
</dbReference>
<comment type="similarity">
    <text evidence="2">In the N-terminal section; belongs to the phytochrome family.</text>
</comment>
<dbReference type="InterPro" id="IPR003594">
    <property type="entry name" value="HATPase_dom"/>
</dbReference>
<dbReference type="Proteomes" id="UP000094578">
    <property type="component" value="Unassembled WGS sequence"/>
</dbReference>
<dbReference type="SUPFAM" id="SSF55785">
    <property type="entry name" value="PYP-like sensor domain (PAS domain)"/>
    <property type="match status" value="1"/>
</dbReference>
<dbReference type="InterPro" id="IPR035965">
    <property type="entry name" value="PAS-like_dom_sf"/>
</dbReference>
<dbReference type="InterPro" id="IPR005467">
    <property type="entry name" value="His_kinase_dom"/>
</dbReference>
<evidence type="ECO:0000256" key="1">
    <source>
        <dbReference type="ARBA" id="ARBA00000085"/>
    </source>
</evidence>
<evidence type="ECO:0000259" key="15">
    <source>
        <dbReference type="PROSITE" id="PS50110"/>
    </source>
</evidence>
<dbReference type="Pfam" id="PF02518">
    <property type="entry name" value="HATPase_c"/>
    <property type="match status" value="1"/>
</dbReference>
<dbReference type="FunFam" id="3.30.565.10:FF:000010">
    <property type="entry name" value="Sensor histidine kinase RcsC"/>
    <property type="match status" value="1"/>
</dbReference>
<dbReference type="InterPro" id="IPR000700">
    <property type="entry name" value="PAS-assoc_C"/>
</dbReference>
<evidence type="ECO:0000256" key="9">
    <source>
        <dbReference type="ARBA" id="ARBA00023012"/>
    </source>
</evidence>
<evidence type="ECO:0000256" key="3">
    <source>
        <dbReference type="ARBA" id="ARBA00012438"/>
    </source>
</evidence>
<keyword evidence="4 13" id="KW-0597">Phosphoprotein</keyword>
<dbReference type="PANTHER" id="PTHR45339:SF1">
    <property type="entry name" value="HYBRID SIGNAL TRANSDUCTION HISTIDINE KINASE J"/>
    <property type="match status" value="1"/>
</dbReference>
<dbReference type="PROSITE" id="PS50109">
    <property type="entry name" value="HIS_KIN"/>
    <property type="match status" value="1"/>
</dbReference>
<comment type="caution">
    <text evidence="18">The sequence shown here is derived from an EMBL/GenBank/DDBJ whole genome shotgun (WGS) entry which is preliminary data.</text>
</comment>
<evidence type="ECO:0000259" key="16">
    <source>
        <dbReference type="PROSITE" id="PS50112"/>
    </source>
</evidence>
<dbReference type="Gene3D" id="3.30.450.20">
    <property type="entry name" value="PAS domain"/>
    <property type="match status" value="1"/>
</dbReference>